<name>A0A7J6NZE6_PEROL</name>
<comment type="similarity">
    <text evidence="1">Belongs to the peptidase S10 family.</text>
</comment>
<dbReference type="InterPro" id="IPR029058">
    <property type="entry name" value="AB_hydrolase_fold"/>
</dbReference>
<keyword evidence="4" id="KW-0378">Hydrolase</keyword>
<reference evidence="7 8" key="1">
    <citation type="submission" date="2020-04" db="EMBL/GenBank/DDBJ databases">
        <title>Perkinsus olseni comparative genomics.</title>
        <authorList>
            <person name="Bogema D.R."/>
        </authorList>
    </citation>
    <scope>NUCLEOTIDE SEQUENCE [LARGE SCALE GENOMIC DNA]</scope>
    <source>
        <strain evidence="7">00978-12</strain>
    </source>
</reference>
<dbReference type="AlphaFoldDB" id="A0A7J6NZE6"/>
<keyword evidence="3" id="KW-0645">Protease</keyword>
<feature type="chain" id="PRO_5029570660" description="Thymus-specific serine protease" evidence="6">
    <location>
        <begin position="19"/>
        <end position="445"/>
    </location>
</feature>
<dbReference type="Gene3D" id="3.40.50.1820">
    <property type="entry name" value="alpha/beta hydrolase"/>
    <property type="match status" value="1"/>
</dbReference>
<gene>
    <name evidence="7" type="ORF">FOZ60_001802</name>
</gene>
<dbReference type="PANTHER" id="PTHR11802">
    <property type="entry name" value="SERINE PROTEASE FAMILY S10 SERINE CARBOXYPEPTIDASE"/>
    <property type="match status" value="1"/>
</dbReference>
<evidence type="ECO:0000256" key="5">
    <source>
        <dbReference type="ARBA" id="ARBA00023180"/>
    </source>
</evidence>
<comment type="caution">
    <text evidence="7">The sequence shown here is derived from an EMBL/GenBank/DDBJ whole genome shotgun (WGS) entry which is preliminary data.</text>
</comment>
<protein>
    <recommendedName>
        <fullName evidence="9">Thymus-specific serine protease</fullName>
    </recommendedName>
</protein>
<dbReference type="SUPFAM" id="SSF53474">
    <property type="entry name" value="alpha/beta-Hydrolases"/>
    <property type="match status" value="1"/>
</dbReference>
<dbReference type="OrthoDB" id="10300188at2759"/>
<dbReference type="Pfam" id="PF00450">
    <property type="entry name" value="Peptidase_S10"/>
    <property type="match status" value="1"/>
</dbReference>
<feature type="signal peptide" evidence="6">
    <location>
        <begin position="1"/>
        <end position="18"/>
    </location>
</feature>
<sequence>MESAILLVIGYLTGSAFSTLDEGASSGGPFCPSSTGKQVFGYKQASERNKYFYLTVDAESRGSTTPTFLYMVGGPGGSSVAAALGVIGPCHLDVDNKTPQLNEFSWTKRARGIFIDGPGSVGFSEGQIEKTLDDYVKHMYNVLIQIVEDQPEFGQDLHLVGASFDALTASRLASTIIADRPASIGLRGVIVLNGVSGTIHRFEGCTKMAKARKLVDSRMMRAMKSYMPQCAAEMEACQPDAPGGEPKAEECQDAVNTCHWRIITPVRERGTSQYDVRAKIGKESDFHPIRMGKVDRFFNRADFQAKLGVSRNPWHTVDEDAFLRFTKYHSVDISPGINQALDAGLKVLVLSGSEDYTTNAVGLLSWAKSLKGVTNYGRELGRARKKTLKFEDGGVVGTIRSRKFSNNARFAFVEVEGAGHCPMNNNPSGLQQTVEAFFNGALWGS</sequence>
<evidence type="ECO:0000256" key="3">
    <source>
        <dbReference type="ARBA" id="ARBA00022670"/>
    </source>
</evidence>
<organism evidence="7 8">
    <name type="scientific">Perkinsus olseni</name>
    <name type="common">Perkinsus atlanticus</name>
    <dbReference type="NCBI Taxonomy" id="32597"/>
    <lineage>
        <taxon>Eukaryota</taxon>
        <taxon>Sar</taxon>
        <taxon>Alveolata</taxon>
        <taxon>Perkinsozoa</taxon>
        <taxon>Perkinsea</taxon>
        <taxon>Perkinsida</taxon>
        <taxon>Perkinsidae</taxon>
        <taxon>Perkinsus</taxon>
    </lineage>
</organism>
<dbReference type="GO" id="GO:0004185">
    <property type="term" value="F:serine-type carboxypeptidase activity"/>
    <property type="evidence" value="ECO:0007669"/>
    <property type="project" value="InterPro"/>
</dbReference>
<evidence type="ECO:0000256" key="6">
    <source>
        <dbReference type="SAM" id="SignalP"/>
    </source>
</evidence>
<evidence type="ECO:0000256" key="1">
    <source>
        <dbReference type="ARBA" id="ARBA00009431"/>
    </source>
</evidence>
<dbReference type="InterPro" id="IPR001563">
    <property type="entry name" value="Peptidase_S10"/>
</dbReference>
<proteinExistence type="inferred from homology"/>
<dbReference type="Gene3D" id="1.10.287.410">
    <property type="match status" value="1"/>
</dbReference>
<evidence type="ECO:0000256" key="4">
    <source>
        <dbReference type="ARBA" id="ARBA00022801"/>
    </source>
</evidence>
<evidence type="ECO:0000256" key="2">
    <source>
        <dbReference type="ARBA" id="ARBA00022645"/>
    </source>
</evidence>
<dbReference type="Proteomes" id="UP000541610">
    <property type="component" value="Unassembled WGS sequence"/>
</dbReference>
<keyword evidence="2" id="KW-0121">Carboxypeptidase</keyword>
<dbReference type="EMBL" id="JABANP010000129">
    <property type="protein sequence ID" value="KAF4689263.1"/>
    <property type="molecule type" value="Genomic_DNA"/>
</dbReference>
<dbReference type="PANTHER" id="PTHR11802:SF113">
    <property type="entry name" value="SERINE CARBOXYPEPTIDASE CTSA-4.1"/>
    <property type="match status" value="1"/>
</dbReference>
<keyword evidence="6" id="KW-0732">Signal</keyword>
<evidence type="ECO:0000313" key="8">
    <source>
        <dbReference type="Proteomes" id="UP000541610"/>
    </source>
</evidence>
<keyword evidence="5" id="KW-0325">Glycoprotein</keyword>
<dbReference type="GO" id="GO:0006508">
    <property type="term" value="P:proteolysis"/>
    <property type="evidence" value="ECO:0007669"/>
    <property type="project" value="UniProtKB-KW"/>
</dbReference>
<evidence type="ECO:0008006" key="9">
    <source>
        <dbReference type="Google" id="ProtNLM"/>
    </source>
</evidence>
<accession>A0A7J6NZE6</accession>
<evidence type="ECO:0000313" key="7">
    <source>
        <dbReference type="EMBL" id="KAF4689263.1"/>
    </source>
</evidence>